<dbReference type="AlphaFoldDB" id="K0JIT1"/>
<comment type="similarity">
    <text evidence="1">Belongs to the glycosyl hydrolase 29 family.</text>
</comment>
<dbReference type="PROSITE" id="PS51257">
    <property type="entry name" value="PROKAR_LIPOPROTEIN"/>
    <property type="match status" value="1"/>
</dbReference>
<evidence type="ECO:0000256" key="6">
    <source>
        <dbReference type="SAM" id="SignalP"/>
    </source>
</evidence>
<accession>K0JIT1</accession>
<evidence type="ECO:0000313" key="8">
    <source>
        <dbReference type="EMBL" id="CCG56792.1"/>
    </source>
</evidence>
<evidence type="ECO:0000259" key="7">
    <source>
        <dbReference type="Pfam" id="PF01120"/>
    </source>
</evidence>
<dbReference type="PATRIC" id="fig|1161918.5.peg.631"/>
<gene>
    <name evidence="8" type="ORF">WESB_1324</name>
</gene>
<dbReference type="SMART" id="SM00812">
    <property type="entry name" value="Alpha_L_fucos"/>
    <property type="match status" value="1"/>
</dbReference>
<feature type="domain" description="Glycoside hydrolase family 29 N-terminal" evidence="7">
    <location>
        <begin position="332"/>
        <end position="391"/>
    </location>
</feature>
<dbReference type="PANTHER" id="PTHR10030:SF37">
    <property type="entry name" value="ALPHA-L-FUCOSIDASE-RELATED"/>
    <property type="match status" value="1"/>
</dbReference>
<evidence type="ECO:0000256" key="4">
    <source>
        <dbReference type="ARBA" id="ARBA00022801"/>
    </source>
</evidence>
<reference evidence="8 9" key="1">
    <citation type="journal article" date="2012" name="BMC Genomics">
        <title>Comparative genomics of Brachyspira pilosicoli strains: genome rearrangements, reductions and correlation of genetic compliment with phenotypic diversity.</title>
        <authorList>
            <person name="Mappley L.J."/>
            <person name="Black M.L."/>
            <person name="Abuoun M."/>
            <person name="Darby A.C."/>
            <person name="Woodward M.J."/>
            <person name="Parkhill J."/>
            <person name="Turner A.K."/>
            <person name="Bellgard M.I."/>
            <person name="La T."/>
            <person name="Phillips N.D."/>
            <person name="La Ragione R.M."/>
            <person name="Hampson D.J."/>
        </authorList>
    </citation>
    <scope>NUCLEOTIDE SEQUENCE [LARGE SCALE GENOMIC DNA]</scope>
    <source>
        <strain evidence="8">WesB</strain>
    </source>
</reference>
<dbReference type="Gene3D" id="3.20.20.80">
    <property type="entry name" value="Glycosidases"/>
    <property type="match status" value="1"/>
</dbReference>
<evidence type="ECO:0000256" key="3">
    <source>
        <dbReference type="ARBA" id="ARBA00022729"/>
    </source>
</evidence>
<proteinExistence type="inferred from homology"/>
<keyword evidence="5" id="KW-0326">Glycosidase</keyword>
<dbReference type="HOGENOM" id="CLU_002934_7_1_12"/>
<evidence type="ECO:0000313" key="9">
    <source>
        <dbReference type="Proteomes" id="UP000003759"/>
    </source>
</evidence>
<dbReference type="EMBL" id="HE793032">
    <property type="protein sequence ID" value="CCG56792.1"/>
    <property type="molecule type" value="Genomic_DNA"/>
</dbReference>
<dbReference type="GO" id="GO:0016139">
    <property type="term" value="P:glycoside catabolic process"/>
    <property type="evidence" value="ECO:0007669"/>
    <property type="project" value="TreeGrafter"/>
</dbReference>
<dbReference type="InterPro" id="IPR017853">
    <property type="entry name" value="GH"/>
</dbReference>
<protein>
    <recommendedName>
        <fullName evidence="2">alpha-L-fucosidase</fullName>
        <ecNumber evidence="2">3.2.1.51</ecNumber>
    </recommendedName>
</protein>
<dbReference type="InterPro" id="IPR000933">
    <property type="entry name" value="Glyco_hydro_29"/>
</dbReference>
<dbReference type="EC" id="3.2.1.51" evidence="2"/>
<dbReference type="SUPFAM" id="SSF51445">
    <property type="entry name" value="(Trans)glycosidases"/>
    <property type="match status" value="1"/>
</dbReference>
<dbReference type="OrthoDB" id="107551at2"/>
<organism evidence="8 9">
    <name type="scientific">Brachyspira pilosicoli WesB</name>
    <dbReference type="NCBI Taxonomy" id="1161918"/>
    <lineage>
        <taxon>Bacteria</taxon>
        <taxon>Pseudomonadati</taxon>
        <taxon>Spirochaetota</taxon>
        <taxon>Spirochaetia</taxon>
        <taxon>Brachyspirales</taxon>
        <taxon>Brachyspiraceae</taxon>
        <taxon>Brachyspira</taxon>
    </lineage>
</organism>
<dbReference type="GO" id="GO:0006004">
    <property type="term" value="P:fucose metabolic process"/>
    <property type="evidence" value="ECO:0007669"/>
    <property type="project" value="TreeGrafter"/>
</dbReference>
<evidence type="ECO:0000256" key="5">
    <source>
        <dbReference type="ARBA" id="ARBA00023295"/>
    </source>
</evidence>
<dbReference type="Proteomes" id="UP000003759">
    <property type="component" value="Chromosome"/>
</dbReference>
<dbReference type="Gene3D" id="2.60.120.260">
    <property type="entry name" value="Galactose-binding domain-like"/>
    <property type="match status" value="1"/>
</dbReference>
<dbReference type="GO" id="GO:0005764">
    <property type="term" value="C:lysosome"/>
    <property type="evidence" value="ECO:0007669"/>
    <property type="project" value="TreeGrafter"/>
</dbReference>
<sequence length="510" mass="58455">MNFFKILWLLLTLFSFSCTNPAKPRTNPAKPGGHDIDYGYPPPSVVFPTDASAEEKVKLAAKLSPSKKQLDWQKMELTAFIHYGMNTFTDRGWGDGTEKPSWFTPTKVDVNQWVTTLKNAGFKLIILTVKHHDGFCLWHTKTTKHSVEYSPYKKDIAKEFADACRAQGMKVGFYLSPWDMNAESYGKGEEYNDFFTEQLTELLTQYGTVDEIWLDGAKDEKYNKKQEYDFKRWMDLINKLHPNCITANLGLDARWAGNEGGYAREAEWSAQAYKPAAYMDAAYNEKYGLKPTNEDLGSRNILEKVPALFWFPAEVDVSIRTPTAGANDGVWDQWFFHEGKQRVRTLNELLDIYYKSVGRNANLLLNFPVNKDGVIPTEDVNRINDFKNYLNSTFSTGFFKDKDTSWINVNNGKSKEYKLSSSKQINVLVIQEDISKGQRVESFSIEYFDNTTSEWKNVTLAQISQKTETIGYKRIIKFNTVTTDKIKITINETRLPANIASVNVYYSANY</sequence>
<evidence type="ECO:0000256" key="2">
    <source>
        <dbReference type="ARBA" id="ARBA00012662"/>
    </source>
</evidence>
<dbReference type="RefSeq" id="WP_014933098.1">
    <property type="nucleotide sequence ID" value="NC_018604.1"/>
</dbReference>
<evidence type="ECO:0000256" key="1">
    <source>
        <dbReference type="ARBA" id="ARBA00007951"/>
    </source>
</evidence>
<dbReference type="GO" id="GO:0004560">
    <property type="term" value="F:alpha-L-fucosidase activity"/>
    <property type="evidence" value="ECO:0007669"/>
    <property type="project" value="InterPro"/>
</dbReference>
<dbReference type="PANTHER" id="PTHR10030">
    <property type="entry name" value="ALPHA-L-FUCOSIDASE"/>
    <property type="match status" value="1"/>
</dbReference>
<feature type="signal peptide" evidence="6">
    <location>
        <begin position="1"/>
        <end position="22"/>
    </location>
</feature>
<dbReference type="Pfam" id="PF01120">
    <property type="entry name" value="Alpha_L_fucos"/>
    <property type="match status" value="2"/>
</dbReference>
<feature type="domain" description="Glycoside hydrolase family 29 N-terminal" evidence="7">
    <location>
        <begin position="101"/>
        <end position="292"/>
    </location>
</feature>
<name>K0JIT1_BRAPL</name>
<dbReference type="InterPro" id="IPR057739">
    <property type="entry name" value="Glyco_hydro_29_N"/>
</dbReference>
<dbReference type="SMR" id="K0JIT1"/>
<keyword evidence="4" id="KW-0378">Hydrolase</keyword>
<dbReference type="KEGG" id="bpw:WESB_1324"/>
<keyword evidence="3 6" id="KW-0732">Signal</keyword>
<feature type="chain" id="PRO_5003833705" description="alpha-L-fucosidase" evidence="6">
    <location>
        <begin position="23"/>
        <end position="510"/>
    </location>
</feature>